<feature type="domain" description="Sdz-33 F-box" evidence="2">
    <location>
        <begin position="256"/>
        <end position="304"/>
    </location>
</feature>
<reference evidence="4" key="1">
    <citation type="submission" date="2011-07" db="EMBL/GenBank/DDBJ databases">
        <authorList>
            <consortium name="Caenorhabditis brenneri Sequencing and Analysis Consortium"/>
            <person name="Wilson R.K."/>
        </authorList>
    </citation>
    <scope>NUCLEOTIDE SEQUENCE [LARGE SCALE GENOMIC DNA]</scope>
    <source>
        <strain evidence="4">PB2801</strain>
    </source>
</reference>
<evidence type="ECO:0000313" key="3">
    <source>
        <dbReference type="EMBL" id="EGT32665.1"/>
    </source>
</evidence>
<evidence type="ECO:0000313" key="4">
    <source>
        <dbReference type="Proteomes" id="UP000008068"/>
    </source>
</evidence>
<accession>G0PKL3</accession>
<feature type="chain" id="PRO_5003407579" description="Sdz-33 F-box domain-containing protein" evidence="1">
    <location>
        <begin position="21"/>
        <end position="366"/>
    </location>
</feature>
<dbReference type="InterPro" id="IPR012885">
    <property type="entry name" value="F-box_Sdz-33"/>
</dbReference>
<keyword evidence="4" id="KW-1185">Reference proteome</keyword>
<keyword evidence="1" id="KW-0732">Signal</keyword>
<dbReference type="AlphaFoldDB" id="G0PKL3"/>
<sequence>MPVPILKLPFLALKVVIACGEDTELLVLSVCSRRADRAVKVCERKPSIFNAHSKEIKRFNDLEKFQLLLPETDIDMKQKLGKRSDLTIVVSDVLALSFCVGKLLRFKLNIDRLSNIDQYKGYINYLKVDGTCIPFIFSNNRLFGFWTERVDGLQFLVKYFEKNFRLEDCNFEFKDSVPDMKPLVCYLNTLPKRTENSVGNGVGVEIVSVERDATLSHSDYKYLLETVTHDFESHLKTSKDFKFVGQIAPQRLFLFKAPWFNLECLLRCKSEYVQVYDSEFTNQQLRGFVERWSIGELSHFKYVRVHLKEDLNFNIILKDINLRVFPMYIDESIWAPQQHPQMIQSETGGRVQLSGHFKVFIFDKVW</sequence>
<feature type="signal peptide" evidence="1">
    <location>
        <begin position="1"/>
        <end position="20"/>
    </location>
</feature>
<gene>
    <name evidence="3" type="ORF">CAEBREN_25440</name>
</gene>
<dbReference type="PANTHER" id="PTHR21503">
    <property type="entry name" value="F-BOX-CONTAINING HYPOTHETICAL PROTEIN C.ELEGANS"/>
    <property type="match status" value="1"/>
</dbReference>
<name>G0PKL3_CAEBE</name>
<dbReference type="Proteomes" id="UP000008068">
    <property type="component" value="Unassembled WGS sequence"/>
</dbReference>
<protein>
    <recommendedName>
        <fullName evidence="2">Sdz-33 F-box domain-containing protein</fullName>
    </recommendedName>
</protein>
<dbReference type="Pfam" id="PF07735">
    <property type="entry name" value="FBA_2"/>
    <property type="match status" value="1"/>
</dbReference>
<evidence type="ECO:0000259" key="2">
    <source>
        <dbReference type="Pfam" id="PF07735"/>
    </source>
</evidence>
<organism evidence="4">
    <name type="scientific">Caenorhabditis brenneri</name>
    <name type="common">Nematode worm</name>
    <dbReference type="NCBI Taxonomy" id="135651"/>
    <lineage>
        <taxon>Eukaryota</taxon>
        <taxon>Metazoa</taxon>
        <taxon>Ecdysozoa</taxon>
        <taxon>Nematoda</taxon>
        <taxon>Chromadorea</taxon>
        <taxon>Rhabditida</taxon>
        <taxon>Rhabditina</taxon>
        <taxon>Rhabditomorpha</taxon>
        <taxon>Rhabditoidea</taxon>
        <taxon>Rhabditidae</taxon>
        <taxon>Peloderinae</taxon>
        <taxon>Caenorhabditis</taxon>
    </lineage>
</organism>
<evidence type="ECO:0000256" key="1">
    <source>
        <dbReference type="SAM" id="SignalP"/>
    </source>
</evidence>
<dbReference type="HOGENOM" id="CLU_048940_1_0_1"/>
<proteinExistence type="predicted"/>
<dbReference type="InParanoid" id="G0PKL3"/>
<dbReference type="PANTHER" id="PTHR21503:SF8">
    <property type="entry name" value="F-BOX ASSOCIATED DOMAIN-CONTAINING PROTEIN-RELATED"/>
    <property type="match status" value="1"/>
</dbReference>
<dbReference type="EMBL" id="GL380887">
    <property type="protein sequence ID" value="EGT32665.1"/>
    <property type="molecule type" value="Genomic_DNA"/>
</dbReference>